<sequence>MKVLPRRRGAVLLNSALGVALVGAAALAYTTLDSGAEKTAGKTQVRTATVTKGTVLATVSGTGTLASPTDAAQDFTTGGRLTAVKVAVGDQVTKGQVLATVDTTAAQQQVDAAQAALNTASVNLTKARAGVTTTTVQQLPAKANGSSGSSGSSGGNGTGGTGATGGTGGRGAGGSSASAPSADPSGQTAPSAQATVPAAPPAVPEPQTTTISTTKVDEAAVAQAEQQLATAQTNLSNAQTALAGTTLTASVDGTVASVAAKAGDTVGATGGGSSATGAKSTGSSATAPSGFIVLTNPTGMQVTANFSELDSLKLKKGEAATVTLNAQSDSGFNASVLSVSPLPVSGSGGGSAAVQYSATLQISGDTSKLRTGLSATVSVVTGEADNALSLPTSALSGTGASRTATVVHQDGSTDRVTVGVGVEGDTTVQVLTGLNEGDKVELASTSGSNGFPNGSFPGANGGQGGQGGRNGGAGAGAGAARGGGR</sequence>
<dbReference type="SUPFAM" id="SSF111369">
    <property type="entry name" value="HlyD-like secretion proteins"/>
    <property type="match status" value="1"/>
</dbReference>
<accession>A0ABZ1U2S7</accession>
<dbReference type="Pfam" id="PF25990">
    <property type="entry name" value="Beta-barrel_YknX"/>
    <property type="match status" value="1"/>
</dbReference>
<dbReference type="Gene3D" id="2.40.30.170">
    <property type="match status" value="1"/>
</dbReference>
<feature type="compositionally biased region" description="Gly residues" evidence="3">
    <location>
        <begin position="151"/>
        <end position="174"/>
    </location>
</feature>
<evidence type="ECO:0000256" key="1">
    <source>
        <dbReference type="ARBA" id="ARBA00004196"/>
    </source>
</evidence>
<feature type="signal peptide" evidence="4">
    <location>
        <begin position="1"/>
        <end position="28"/>
    </location>
</feature>
<name>A0ABZ1U2S7_9ACTN</name>
<proteinExistence type="predicted"/>
<dbReference type="RefSeq" id="WP_328955911.1">
    <property type="nucleotide sequence ID" value="NZ_CP108110.1"/>
</dbReference>
<dbReference type="EMBL" id="CP108110">
    <property type="protein sequence ID" value="WUQ85119.1"/>
    <property type="molecule type" value="Genomic_DNA"/>
</dbReference>
<feature type="chain" id="PRO_5047196228" evidence="4">
    <location>
        <begin position="29"/>
        <end position="485"/>
    </location>
</feature>
<evidence type="ECO:0000256" key="2">
    <source>
        <dbReference type="ARBA" id="ARBA00023054"/>
    </source>
</evidence>
<feature type="region of interest" description="Disordered" evidence="3">
    <location>
        <begin position="264"/>
        <end position="286"/>
    </location>
</feature>
<feature type="compositionally biased region" description="Low complexity" evidence="3">
    <location>
        <begin position="175"/>
        <end position="197"/>
    </location>
</feature>
<evidence type="ECO:0000313" key="7">
    <source>
        <dbReference type="Proteomes" id="UP001432222"/>
    </source>
</evidence>
<evidence type="ECO:0000256" key="4">
    <source>
        <dbReference type="SAM" id="SignalP"/>
    </source>
</evidence>
<feature type="compositionally biased region" description="Polar residues" evidence="3">
    <location>
        <begin position="443"/>
        <end position="452"/>
    </location>
</feature>
<evidence type="ECO:0000259" key="5">
    <source>
        <dbReference type="Pfam" id="PF25990"/>
    </source>
</evidence>
<keyword evidence="2" id="KW-0175">Coiled coil</keyword>
<organism evidence="6 7">
    <name type="scientific">Kitasatospora purpeofusca</name>
    <dbReference type="NCBI Taxonomy" id="67352"/>
    <lineage>
        <taxon>Bacteria</taxon>
        <taxon>Bacillati</taxon>
        <taxon>Actinomycetota</taxon>
        <taxon>Actinomycetes</taxon>
        <taxon>Kitasatosporales</taxon>
        <taxon>Streptomycetaceae</taxon>
        <taxon>Kitasatospora</taxon>
    </lineage>
</organism>
<keyword evidence="7" id="KW-1185">Reference proteome</keyword>
<feature type="region of interest" description="Disordered" evidence="3">
    <location>
        <begin position="133"/>
        <end position="209"/>
    </location>
</feature>
<dbReference type="InterPro" id="IPR050465">
    <property type="entry name" value="UPF0194_transport"/>
</dbReference>
<keyword evidence="4" id="KW-0732">Signal</keyword>
<feature type="compositionally biased region" description="Gly residues" evidence="3">
    <location>
        <begin position="459"/>
        <end position="485"/>
    </location>
</feature>
<feature type="domain" description="YknX-like beta-barrel" evidence="5">
    <location>
        <begin position="300"/>
        <end position="379"/>
    </location>
</feature>
<evidence type="ECO:0000313" key="6">
    <source>
        <dbReference type="EMBL" id="WUQ85119.1"/>
    </source>
</evidence>
<dbReference type="Proteomes" id="UP001432222">
    <property type="component" value="Chromosome"/>
</dbReference>
<comment type="subcellular location">
    <subcellularLocation>
        <location evidence="1">Cell envelope</location>
    </subcellularLocation>
</comment>
<feature type="region of interest" description="Disordered" evidence="3">
    <location>
        <begin position="440"/>
        <end position="485"/>
    </location>
</feature>
<feature type="compositionally biased region" description="Low complexity" evidence="3">
    <location>
        <begin position="275"/>
        <end position="286"/>
    </location>
</feature>
<dbReference type="Gene3D" id="1.10.287.470">
    <property type="entry name" value="Helix hairpin bin"/>
    <property type="match status" value="1"/>
</dbReference>
<gene>
    <name evidence="6" type="ORF">OHA16_20430</name>
</gene>
<dbReference type="PANTHER" id="PTHR32347">
    <property type="entry name" value="EFFLUX SYSTEM COMPONENT YKNX-RELATED"/>
    <property type="match status" value="1"/>
</dbReference>
<evidence type="ECO:0000256" key="3">
    <source>
        <dbReference type="SAM" id="MobiDB-lite"/>
    </source>
</evidence>
<reference evidence="6" key="1">
    <citation type="submission" date="2022-10" db="EMBL/GenBank/DDBJ databases">
        <title>The complete genomes of actinobacterial strains from the NBC collection.</title>
        <authorList>
            <person name="Joergensen T.S."/>
            <person name="Alvarez Arevalo M."/>
            <person name="Sterndorff E.B."/>
            <person name="Faurdal D."/>
            <person name="Vuksanovic O."/>
            <person name="Mourched A.-S."/>
            <person name="Charusanti P."/>
            <person name="Shaw S."/>
            <person name="Blin K."/>
            <person name="Weber T."/>
        </authorList>
    </citation>
    <scope>NUCLEOTIDE SEQUENCE</scope>
    <source>
        <strain evidence="6">NBC_00222</strain>
    </source>
</reference>
<protein>
    <submittedName>
        <fullName evidence="6">Biotin/lipoyl-binding protein</fullName>
    </submittedName>
</protein>
<dbReference type="InterPro" id="IPR058636">
    <property type="entry name" value="Beta-barrel_YknX"/>
</dbReference>
<dbReference type="Gene3D" id="2.40.420.20">
    <property type="match status" value="1"/>
</dbReference>
<dbReference type="Gene3D" id="2.40.50.100">
    <property type="match status" value="1"/>
</dbReference>